<reference evidence="3" key="1">
    <citation type="submission" date="2017-09" db="EMBL/GenBank/DDBJ databases">
        <authorList>
            <person name="Varghese N."/>
            <person name="Submissions S."/>
        </authorList>
    </citation>
    <scope>NUCLEOTIDE SEQUENCE [LARGE SCALE GENOMIC DNA]</scope>
    <source>
        <strain evidence="3">DSM 2913</strain>
    </source>
</reference>
<feature type="chain" id="PRO_5013080614" description="DUF3108 domain-containing protein" evidence="1">
    <location>
        <begin position="23"/>
        <end position="256"/>
    </location>
</feature>
<evidence type="ECO:0000313" key="2">
    <source>
        <dbReference type="EMBL" id="SNZ14809.1"/>
    </source>
</evidence>
<accession>A0A285NZD8</accession>
<evidence type="ECO:0000313" key="3">
    <source>
        <dbReference type="Proteomes" id="UP000218627"/>
    </source>
</evidence>
<dbReference type="Pfam" id="PF11306">
    <property type="entry name" value="DUF3108"/>
    <property type="match status" value="1"/>
</dbReference>
<evidence type="ECO:0008006" key="4">
    <source>
        <dbReference type="Google" id="ProtNLM"/>
    </source>
</evidence>
<feature type="signal peptide" evidence="1">
    <location>
        <begin position="1"/>
        <end position="22"/>
    </location>
</feature>
<dbReference type="RefSeq" id="WP_096602419.1">
    <property type="nucleotide sequence ID" value="NZ_OBEN01000006.1"/>
</dbReference>
<organism evidence="2 3">
    <name type="scientific">Hydrogenobacter hydrogenophilus</name>
    <dbReference type="NCBI Taxonomy" id="35835"/>
    <lineage>
        <taxon>Bacteria</taxon>
        <taxon>Pseudomonadati</taxon>
        <taxon>Aquificota</taxon>
        <taxon>Aquificia</taxon>
        <taxon>Aquificales</taxon>
        <taxon>Aquificaceae</taxon>
        <taxon>Hydrogenobacter</taxon>
    </lineage>
</organism>
<evidence type="ECO:0000256" key="1">
    <source>
        <dbReference type="SAM" id="SignalP"/>
    </source>
</evidence>
<sequence>MVRGLKKSLLLLILLPLTSSFANKLTACYKAYFVFLPVAETCITYEDKGSKELYVSSVVKTVNVGKLVKRVYNRGQAVIEKGTLQPISFKYYQEEGEFKRYQEYTFKDGKIYVKEVKYKKLSDQIEKSEEKVYQEAGYVEPYTASLLLYRDSALKNYGNILMFYDDKQYVLPYSVLKRESIDTDLGTFNTRMIEVYPNIETKGLLKPRGKWYLWVDEDSYLPVKMSLSFVIGSVNTVITNISGDRYLLRNILKNPI</sequence>
<gene>
    <name evidence="2" type="ORF">SAMN06265353_1215</name>
</gene>
<dbReference type="AlphaFoldDB" id="A0A285NZD8"/>
<keyword evidence="3" id="KW-1185">Reference proteome</keyword>
<dbReference type="EMBL" id="OBEN01000006">
    <property type="protein sequence ID" value="SNZ14809.1"/>
    <property type="molecule type" value="Genomic_DNA"/>
</dbReference>
<name>A0A285NZD8_9AQUI</name>
<dbReference type="InterPro" id="IPR021457">
    <property type="entry name" value="DUF3108"/>
</dbReference>
<keyword evidence="1" id="KW-0732">Signal</keyword>
<dbReference type="Proteomes" id="UP000218627">
    <property type="component" value="Unassembled WGS sequence"/>
</dbReference>
<protein>
    <recommendedName>
        <fullName evidence="4">DUF3108 domain-containing protein</fullName>
    </recommendedName>
</protein>
<dbReference type="OrthoDB" id="12947at2"/>
<proteinExistence type="predicted"/>